<dbReference type="EMBL" id="ML122420">
    <property type="protein sequence ID" value="RPD52134.1"/>
    <property type="molecule type" value="Genomic_DNA"/>
</dbReference>
<protein>
    <submittedName>
        <fullName evidence="1">Uncharacterized protein</fullName>
    </submittedName>
</protein>
<reference evidence="1" key="1">
    <citation type="journal article" date="2018" name="Genome Biol. Evol.">
        <title>Genomics and development of Lentinus tigrinus, a white-rot wood-decaying mushroom with dimorphic fruiting bodies.</title>
        <authorList>
            <person name="Wu B."/>
            <person name="Xu Z."/>
            <person name="Knudson A."/>
            <person name="Carlson A."/>
            <person name="Chen N."/>
            <person name="Kovaka S."/>
            <person name="LaButti K."/>
            <person name="Lipzen A."/>
            <person name="Pennachio C."/>
            <person name="Riley R."/>
            <person name="Schakwitz W."/>
            <person name="Umezawa K."/>
            <person name="Ohm R.A."/>
            <person name="Grigoriev I.V."/>
            <person name="Nagy L.G."/>
            <person name="Gibbons J."/>
            <person name="Hibbett D."/>
        </authorList>
    </citation>
    <scope>NUCLEOTIDE SEQUENCE [LARGE SCALE GENOMIC DNA]</scope>
    <source>
        <strain evidence="1">ALCF2SS1-6</strain>
    </source>
</reference>
<evidence type="ECO:0000313" key="1">
    <source>
        <dbReference type="EMBL" id="RPD52134.1"/>
    </source>
</evidence>
<keyword evidence="2" id="KW-1185">Reference proteome</keyword>
<dbReference type="OrthoDB" id="2758182at2759"/>
<accession>A0A5C2RLD6</accession>
<sequence length="328" mass="38312">MPPKLPDAETRYLEERLPDFRRTGKNDRTPFLEACAKRLVTLQGIPEGCIGYDLHIKHFVQIAWTWFNNRIQKNKDRATRLPIRINRSWTGERVFEFMKNSDIREAVREDEPNHQHHIVAWNLMRRSLWEDLEEDEREDYAALATQWNRNGPDVKLQPRMAARRALGWMRSTCKMYWEQCGMALFLYGVWPDEDGELNTLRYDTSDYVAELAGKDGRKLPRFTARPDWEKNIRAAAEQFFGEWYSLVAGTSVRDHSARKGPVEFQFARYDDGTPILTDTEDGKPFTVERAQEVLRQYIRINYRHTGQGRAMESDCAAPGSLLRNGHAA</sequence>
<gene>
    <name evidence="1" type="ORF">L227DRAFT_618066</name>
</gene>
<name>A0A5C2RLD6_9APHY</name>
<dbReference type="Proteomes" id="UP000313359">
    <property type="component" value="Unassembled WGS sequence"/>
</dbReference>
<organism evidence="1 2">
    <name type="scientific">Lentinus tigrinus ALCF2SS1-6</name>
    <dbReference type="NCBI Taxonomy" id="1328759"/>
    <lineage>
        <taxon>Eukaryota</taxon>
        <taxon>Fungi</taxon>
        <taxon>Dikarya</taxon>
        <taxon>Basidiomycota</taxon>
        <taxon>Agaricomycotina</taxon>
        <taxon>Agaricomycetes</taxon>
        <taxon>Polyporales</taxon>
        <taxon>Polyporaceae</taxon>
        <taxon>Lentinus</taxon>
    </lineage>
</organism>
<proteinExistence type="predicted"/>
<evidence type="ECO:0000313" key="2">
    <source>
        <dbReference type="Proteomes" id="UP000313359"/>
    </source>
</evidence>
<dbReference type="AlphaFoldDB" id="A0A5C2RLD6"/>